<dbReference type="Gene3D" id="3.30.160.20">
    <property type="match status" value="1"/>
</dbReference>
<feature type="domain" description="DRBM" evidence="5">
    <location>
        <begin position="1"/>
        <end position="70"/>
    </location>
</feature>
<evidence type="ECO:0000259" key="5">
    <source>
        <dbReference type="PROSITE" id="PS50137"/>
    </source>
</evidence>
<dbReference type="AlphaFoldDB" id="A0A8T0CLU8"/>
<dbReference type="OrthoDB" id="5274873at2759"/>
<evidence type="ECO:0000256" key="1">
    <source>
        <dbReference type="ARBA" id="ARBA00022737"/>
    </source>
</evidence>
<dbReference type="Pfam" id="PF00035">
    <property type="entry name" value="dsrm"/>
    <property type="match status" value="1"/>
</dbReference>
<feature type="region of interest" description="Disordered" evidence="4">
    <location>
        <begin position="51"/>
        <end position="113"/>
    </location>
</feature>
<evidence type="ECO:0000256" key="2">
    <source>
        <dbReference type="ARBA" id="ARBA00022884"/>
    </source>
</evidence>
<name>A0A8T0CLU8_CORYI</name>
<dbReference type="GO" id="GO:0003723">
    <property type="term" value="F:RNA binding"/>
    <property type="evidence" value="ECO:0007669"/>
    <property type="project" value="UniProtKB-UniRule"/>
</dbReference>
<comment type="caution">
    <text evidence="6">The sequence shown here is derived from an EMBL/GenBank/DDBJ whole genome shotgun (WGS) entry which is preliminary data.</text>
</comment>
<evidence type="ECO:0000256" key="4">
    <source>
        <dbReference type="SAM" id="MobiDB-lite"/>
    </source>
</evidence>
<organism evidence="6 7">
    <name type="scientific">Corymbia citriodora subsp. variegata</name>
    <dbReference type="NCBI Taxonomy" id="360336"/>
    <lineage>
        <taxon>Eukaryota</taxon>
        <taxon>Viridiplantae</taxon>
        <taxon>Streptophyta</taxon>
        <taxon>Embryophyta</taxon>
        <taxon>Tracheophyta</taxon>
        <taxon>Spermatophyta</taxon>
        <taxon>Magnoliopsida</taxon>
        <taxon>eudicotyledons</taxon>
        <taxon>Gunneridae</taxon>
        <taxon>Pentapetalae</taxon>
        <taxon>rosids</taxon>
        <taxon>malvids</taxon>
        <taxon>Myrtales</taxon>
        <taxon>Myrtaceae</taxon>
        <taxon>Myrtoideae</taxon>
        <taxon>Eucalypteae</taxon>
        <taxon>Corymbia</taxon>
    </lineage>
</organism>
<dbReference type="Proteomes" id="UP000806378">
    <property type="component" value="Unassembled WGS sequence"/>
</dbReference>
<dbReference type="Gramene" id="rna-gnl|WGS:JABURB|Cocit.L3330.1">
    <property type="protein sequence ID" value="cds-KAF7847136.1"/>
    <property type="gene ID" value="gene-BT93_L3330"/>
</dbReference>
<dbReference type="PANTHER" id="PTHR46031:SF31">
    <property type="entry name" value="DOUBLE-STRANDED RNA-BINDING PROTEIN 1-LIKE"/>
    <property type="match status" value="1"/>
</dbReference>
<dbReference type="EMBL" id="MU091213">
    <property type="protein sequence ID" value="KAF7847136.1"/>
    <property type="molecule type" value="Genomic_DNA"/>
</dbReference>
<keyword evidence="2 3" id="KW-0694">RNA-binding</keyword>
<dbReference type="PANTHER" id="PTHR46031">
    <property type="match status" value="1"/>
</dbReference>
<evidence type="ECO:0000313" key="6">
    <source>
        <dbReference type="EMBL" id="KAF7847136.1"/>
    </source>
</evidence>
<evidence type="ECO:0000256" key="3">
    <source>
        <dbReference type="PROSITE-ProRule" id="PRU00266"/>
    </source>
</evidence>
<sequence>MYKTKLQELCLQQSWSLPKYSSVKDGPDHMPRFTGTVFVNGLPFHTPNACRSSREAQNEAARLAYDHFSASRTPPREPPRLPPLPPPSDDGSYDSAGTRSSSDYYLPIWSMSS</sequence>
<evidence type="ECO:0000313" key="7">
    <source>
        <dbReference type="Proteomes" id="UP000806378"/>
    </source>
</evidence>
<gene>
    <name evidence="6" type="ORF">BT93_L3330</name>
</gene>
<protein>
    <recommendedName>
        <fullName evidence="5">DRBM domain-containing protein</fullName>
    </recommendedName>
</protein>
<keyword evidence="1" id="KW-0677">Repeat</keyword>
<dbReference type="PROSITE" id="PS50137">
    <property type="entry name" value="DS_RBD"/>
    <property type="match status" value="1"/>
</dbReference>
<dbReference type="SMART" id="SM00358">
    <property type="entry name" value="DSRM"/>
    <property type="match status" value="1"/>
</dbReference>
<accession>A0A8T0CLU8</accession>
<dbReference type="SUPFAM" id="SSF54768">
    <property type="entry name" value="dsRNA-binding domain-like"/>
    <property type="match status" value="1"/>
</dbReference>
<reference evidence="6" key="1">
    <citation type="submission" date="2020-05" db="EMBL/GenBank/DDBJ databases">
        <title>WGS assembly of Corymbia citriodora subspecies variegata.</title>
        <authorList>
            <person name="Barry K."/>
            <person name="Hundley H."/>
            <person name="Shu S."/>
            <person name="Jenkins J."/>
            <person name="Grimwood J."/>
            <person name="Baten A."/>
        </authorList>
    </citation>
    <scope>NUCLEOTIDE SEQUENCE</scope>
    <source>
        <strain evidence="6">CV2-018</strain>
    </source>
</reference>
<proteinExistence type="predicted"/>
<dbReference type="InterPro" id="IPR014720">
    <property type="entry name" value="dsRBD_dom"/>
</dbReference>
<keyword evidence="7" id="KW-1185">Reference proteome</keyword>